<accession>A0A0K2H4H1</accession>
<dbReference type="AlphaFoldDB" id="A0A0K2H4H1"/>
<evidence type="ECO:0000313" key="2">
    <source>
        <dbReference type="Proteomes" id="UP000058446"/>
    </source>
</evidence>
<keyword evidence="2" id="KW-1185">Reference proteome</keyword>
<protein>
    <submittedName>
        <fullName evidence="1">Uncharacterized protein</fullName>
    </submittedName>
</protein>
<dbReference type="PATRIC" id="fig|1408189.4.peg.1788"/>
<dbReference type="Proteomes" id="UP000058446">
    <property type="component" value="Chromosome"/>
</dbReference>
<dbReference type="KEGG" id="clw:CLAC_08935"/>
<evidence type="ECO:0000313" key="1">
    <source>
        <dbReference type="EMBL" id="ALA68611.1"/>
    </source>
</evidence>
<gene>
    <name evidence="1" type="ORF">CLAC_08935</name>
</gene>
<name>A0A0K2H4H1_9CORY</name>
<dbReference type="EMBL" id="CP006841">
    <property type="protein sequence ID" value="ALA68611.1"/>
    <property type="molecule type" value="Genomic_DNA"/>
</dbReference>
<organism evidence="1 2">
    <name type="scientific">Corynebacterium lactis RW2-5</name>
    <dbReference type="NCBI Taxonomy" id="1408189"/>
    <lineage>
        <taxon>Bacteria</taxon>
        <taxon>Bacillati</taxon>
        <taxon>Actinomycetota</taxon>
        <taxon>Actinomycetes</taxon>
        <taxon>Mycobacteriales</taxon>
        <taxon>Corynebacteriaceae</taxon>
        <taxon>Corynebacterium</taxon>
    </lineage>
</organism>
<sequence length="124" mass="13276">MGHSVGAHGMIATQGAEPVDAMVMIASHAGITRLISTAAERAKIWAVFKVVMPIASRLLGYVPIEALGMGKSVPVGVMEQWVRWTRRSGHKKRTDRPHGILSVRESGAVARNRRLARGAGELGA</sequence>
<proteinExistence type="predicted"/>
<reference evidence="1 2" key="1">
    <citation type="submission" date="2013-10" db="EMBL/GenBank/DDBJ databases">
        <title>Complete genome sequence of Corynebacterium lactis DSM 45799(T), isolated from raw cow milk.</title>
        <authorList>
            <person name="Ruckert C."/>
            <person name="Albersmeier A."/>
            <person name="Lipski A."/>
            <person name="Kalinowski J."/>
        </authorList>
    </citation>
    <scope>NUCLEOTIDE SEQUENCE [LARGE SCALE GENOMIC DNA]</scope>
    <source>
        <strain evidence="1 2">RW2-5</strain>
    </source>
</reference>